<keyword evidence="2" id="KW-0378">Hydrolase</keyword>
<dbReference type="PANTHER" id="PTHR43248:SF25">
    <property type="entry name" value="AB HYDROLASE-1 DOMAIN-CONTAINING PROTEIN-RELATED"/>
    <property type="match status" value="1"/>
</dbReference>
<dbReference type="GO" id="GO:0016787">
    <property type="term" value="F:hydrolase activity"/>
    <property type="evidence" value="ECO:0007669"/>
    <property type="project" value="UniProtKB-KW"/>
</dbReference>
<dbReference type="AlphaFoldDB" id="A0A084AY31"/>
<dbReference type="InterPro" id="IPR029058">
    <property type="entry name" value="AB_hydrolase_fold"/>
</dbReference>
<gene>
    <name evidence="5" type="ORF">S7711_03427</name>
</gene>
<sequence length="518" mass="56464">MTSVVTAAITWRPCDDLPGHVQCANLTVPLDYTNCSNNQTLVLQLVRAPAVTGQSKGSILLNFGGPGATSRQTLATTNPLLHAMTGGQHDLIAFDPRGTGTTIPFHCYDDFGLIRLALEQTASNSSDVALGAIWARAMLDSQTCFETENDTGNLIGTAFVARDMIRVVDALEEDGFSYGTTLGATVSAMFPERVDKVILDGVQNPHEYYHATADFEEWTDSDKVVSAIFHTCLDFPENCALSQQGVGAEELEQQFWNLLWQIKYEPIIVGPFTVDYDLMKLVVASCLYDSSTWPALALLLQGLFTGQSNEAMERVLSAFYPTTYEGTVEAVRLSPPLMGIHCSDRTPRLNTLEELKPTVGRLYEVSRFMGDVAASLQATCVQWRFHAKERYEGDFNVRTANPLLIVNNHFDGHTPLVSAYNVSSGFEGSHVLEVAGYGHASLAVPSLCTVEHISAYFNDGILPDHGYVCNATVTPYSGLGWDDILDLGAAAGKRAISGTDIGGYRIPRGYAPGHRWLL</sequence>
<comment type="similarity">
    <text evidence="1">Belongs to the peptidase S33 family.</text>
</comment>
<reference evidence="5 6" key="1">
    <citation type="journal article" date="2014" name="BMC Genomics">
        <title>Comparative genome sequencing reveals chemotype-specific gene clusters in the toxigenic black mold Stachybotrys.</title>
        <authorList>
            <person name="Semeiks J."/>
            <person name="Borek D."/>
            <person name="Otwinowski Z."/>
            <person name="Grishin N.V."/>
        </authorList>
    </citation>
    <scope>NUCLEOTIDE SEQUENCE [LARGE SCALE GENOMIC DNA]</scope>
    <source>
        <strain evidence="6">CBS 109288 / IBT 7711</strain>
    </source>
</reference>
<evidence type="ECO:0000256" key="1">
    <source>
        <dbReference type="ARBA" id="ARBA00010088"/>
    </source>
</evidence>
<dbReference type="InterPro" id="IPR000073">
    <property type="entry name" value="AB_hydrolase_1"/>
</dbReference>
<dbReference type="InterPro" id="IPR013595">
    <property type="entry name" value="Pept_S33_TAP-like_C"/>
</dbReference>
<keyword evidence="6" id="KW-1185">Reference proteome</keyword>
<dbReference type="Pfam" id="PF08386">
    <property type="entry name" value="Abhydrolase_4"/>
    <property type="match status" value="1"/>
</dbReference>
<evidence type="ECO:0000259" key="3">
    <source>
        <dbReference type="Pfam" id="PF00561"/>
    </source>
</evidence>
<accession>A0A084AY31</accession>
<evidence type="ECO:0000313" key="5">
    <source>
        <dbReference type="EMBL" id="KEY70210.1"/>
    </source>
</evidence>
<organism evidence="5 6">
    <name type="scientific">Stachybotrys chartarum (strain CBS 109288 / IBT 7711)</name>
    <name type="common">Toxic black mold</name>
    <name type="synonym">Stilbospora chartarum</name>
    <dbReference type="NCBI Taxonomy" id="1280523"/>
    <lineage>
        <taxon>Eukaryota</taxon>
        <taxon>Fungi</taxon>
        <taxon>Dikarya</taxon>
        <taxon>Ascomycota</taxon>
        <taxon>Pezizomycotina</taxon>
        <taxon>Sordariomycetes</taxon>
        <taxon>Hypocreomycetidae</taxon>
        <taxon>Hypocreales</taxon>
        <taxon>Stachybotryaceae</taxon>
        <taxon>Stachybotrys</taxon>
    </lineage>
</organism>
<protein>
    <submittedName>
        <fullName evidence="5">Uncharacterized protein</fullName>
    </submittedName>
</protein>
<dbReference type="Pfam" id="PF00561">
    <property type="entry name" value="Abhydrolase_1"/>
    <property type="match status" value="1"/>
</dbReference>
<dbReference type="SUPFAM" id="SSF53474">
    <property type="entry name" value="alpha/beta-Hydrolases"/>
    <property type="match status" value="1"/>
</dbReference>
<feature type="domain" description="Peptidase S33 tripeptidyl aminopeptidase-like C-terminal" evidence="4">
    <location>
        <begin position="367"/>
        <end position="469"/>
    </location>
</feature>
<proteinExistence type="inferred from homology"/>
<dbReference type="Proteomes" id="UP000028045">
    <property type="component" value="Unassembled WGS sequence"/>
</dbReference>
<dbReference type="EMBL" id="KL648458">
    <property type="protein sequence ID" value="KEY70210.1"/>
    <property type="molecule type" value="Genomic_DNA"/>
</dbReference>
<dbReference type="HOGENOM" id="CLU_013364_5_0_1"/>
<name>A0A084AY31_STACB</name>
<dbReference type="OrthoDB" id="425534at2759"/>
<evidence type="ECO:0000313" key="6">
    <source>
        <dbReference type="Proteomes" id="UP000028045"/>
    </source>
</evidence>
<dbReference type="Gene3D" id="3.40.50.1820">
    <property type="entry name" value="alpha/beta hydrolase"/>
    <property type="match status" value="1"/>
</dbReference>
<feature type="domain" description="AB hydrolase-1" evidence="3">
    <location>
        <begin position="78"/>
        <end position="256"/>
    </location>
</feature>
<evidence type="ECO:0000256" key="2">
    <source>
        <dbReference type="ARBA" id="ARBA00022801"/>
    </source>
</evidence>
<evidence type="ECO:0000259" key="4">
    <source>
        <dbReference type="Pfam" id="PF08386"/>
    </source>
</evidence>
<dbReference type="InterPro" id="IPR051601">
    <property type="entry name" value="Serine_prot/Carboxylest_S33"/>
</dbReference>
<dbReference type="PANTHER" id="PTHR43248">
    <property type="entry name" value="2-SUCCINYL-6-HYDROXY-2,4-CYCLOHEXADIENE-1-CARBOXYLATE SYNTHASE"/>
    <property type="match status" value="1"/>
</dbReference>